<evidence type="ECO:0000313" key="8">
    <source>
        <dbReference type="Proteomes" id="UP001232973"/>
    </source>
</evidence>
<evidence type="ECO:0000256" key="2">
    <source>
        <dbReference type="ARBA" id="ARBA00023008"/>
    </source>
</evidence>
<proteinExistence type="inferred from homology"/>
<dbReference type="PANTHER" id="PTHR42852:SF13">
    <property type="entry name" value="PROTEIN DIPZ"/>
    <property type="match status" value="1"/>
</dbReference>
<keyword evidence="5" id="KW-0472">Membrane</keyword>
<sequence>MAKTTALWVGLAAAVVFVGLAWIAWLWLRTDVEPAASMQGTSVSSGTGNPVDAGTTLDGKPAPGFTLTDQYGRTFSLSQFKGKVVLLAFVDSECTNICPLTTAEMVNAVQMLGPQAAKHIQMLGVNANPEARSIADVKQYSVEHGMMNSWHFGTGSVRELKSIWKQYNIYDQIVNGDIDHTPALYIIDPQGRERVIFLTPSQFGAVSAESSAVAKQIAKYLPAGVKVNPPTVQYQAPTAGPGTAVQLPRATAAGVSGKVAVGPGRPQLLVFFASWASDGQTELQALNAYAKQAGSPQVVAVDVATTEPNSQALSAMLRDLPALNYPVAIDQTGEVADAYEAADIPWLCLTDGKGHIVWSHDGFVSTASLTQVVHKKLHVAA</sequence>
<evidence type="ECO:0000256" key="4">
    <source>
        <dbReference type="SAM" id="MobiDB-lite"/>
    </source>
</evidence>
<dbReference type="CDD" id="cd02968">
    <property type="entry name" value="SCO"/>
    <property type="match status" value="1"/>
</dbReference>
<accession>A0ABT9XFL9</accession>
<dbReference type="SUPFAM" id="SSF52833">
    <property type="entry name" value="Thioredoxin-like"/>
    <property type="match status" value="2"/>
</dbReference>
<evidence type="ECO:0000256" key="5">
    <source>
        <dbReference type="SAM" id="Phobius"/>
    </source>
</evidence>
<dbReference type="Pfam" id="PF02630">
    <property type="entry name" value="SCO1-SenC"/>
    <property type="match status" value="1"/>
</dbReference>
<feature type="region of interest" description="Disordered" evidence="4">
    <location>
        <begin position="38"/>
        <end position="58"/>
    </location>
</feature>
<name>A0ABT9XFL9_9BACL</name>
<keyword evidence="3" id="KW-1015">Disulfide bond</keyword>
<dbReference type="PROSITE" id="PS51352">
    <property type="entry name" value="THIOREDOXIN_2"/>
    <property type="match status" value="1"/>
</dbReference>
<dbReference type="InterPro" id="IPR003782">
    <property type="entry name" value="SCO1/SenC"/>
</dbReference>
<reference evidence="7 8" key="1">
    <citation type="submission" date="2023-07" db="EMBL/GenBank/DDBJ databases">
        <title>Genomic Encyclopedia of Type Strains, Phase IV (KMG-IV): sequencing the most valuable type-strain genomes for metagenomic binning, comparative biology and taxonomic classification.</title>
        <authorList>
            <person name="Goeker M."/>
        </authorList>
    </citation>
    <scope>NUCLEOTIDE SEQUENCE [LARGE SCALE GENOMIC DNA]</scope>
    <source>
        <strain evidence="7 8">DSM 4006</strain>
    </source>
</reference>
<dbReference type="PANTHER" id="PTHR42852">
    <property type="entry name" value="THIOL:DISULFIDE INTERCHANGE PROTEIN DSBE"/>
    <property type="match status" value="1"/>
</dbReference>
<dbReference type="RefSeq" id="WP_274455382.1">
    <property type="nucleotide sequence ID" value="NZ_CP067097.1"/>
</dbReference>
<keyword evidence="2" id="KW-0186">Copper</keyword>
<keyword evidence="8" id="KW-1185">Reference proteome</keyword>
<dbReference type="Gene3D" id="3.40.30.10">
    <property type="entry name" value="Glutaredoxin"/>
    <property type="match status" value="2"/>
</dbReference>
<feature type="compositionally biased region" description="Polar residues" evidence="4">
    <location>
        <begin position="38"/>
        <end position="48"/>
    </location>
</feature>
<protein>
    <submittedName>
        <fullName evidence="7">Cytochrome oxidase Cu insertion factor (SCO1/SenC/PrrC family)</fullName>
    </submittedName>
</protein>
<dbReference type="EMBL" id="JAUSTP010000002">
    <property type="protein sequence ID" value="MDQ0188628.1"/>
    <property type="molecule type" value="Genomic_DNA"/>
</dbReference>
<dbReference type="InterPro" id="IPR050553">
    <property type="entry name" value="Thioredoxin_ResA/DsbE_sf"/>
</dbReference>
<dbReference type="Proteomes" id="UP001232973">
    <property type="component" value="Unassembled WGS sequence"/>
</dbReference>
<comment type="caution">
    <text evidence="7">The sequence shown here is derived from an EMBL/GenBank/DDBJ whole genome shotgun (WGS) entry which is preliminary data.</text>
</comment>
<keyword evidence="5" id="KW-0812">Transmembrane</keyword>
<feature type="transmembrane region" description="Helical" evidence="5">
    <location>
        <begin position="6"/>
        <end position="28"/>
    </location>
</feature>
<dbReference type="InterPro" id="IPR013766">
    <property type="entry name" value="Thioredoxin_domain"/>
</dbReference>
<evidence type="ECO:0000313" key="7">
    <source>
        <dbReference type="EMBL" id="MDQ0188628.1"/>
    </source>
</evidence>
<dbReference type="Pfam" id="PF00578">
    <property type="entry name" value="AhpC-TSA"/>
    <property type="match status" value="1"/>
</dbReference>
<evidence type="ECO:0000256" key="3">
    <source>
        <dbReference type="ARBA" id="ARBA00023157"/>
    </source>
</evidence>
<gene>
    <name evidence="7" type="ORF">J2S03_000440</name>
</gene>
<comment type="similarity">
    <text evidence="1">Belongs to the SCO1/2 family.</text>
</comment>
<evidence type="ECO:0000259" key="6">
    <source>
        <dbReference type="PROSITE" id="PS51352"/>
    </source>
</evidence>
<organism evidence="7 8">
    <name type="scientific">Alicyclobacillus cycloheptanicus</name>
    <dbReference type="NCBI Taxonomy" id="1457"/>
    <lineage>
        <taxon>Bacteria</taxon>
        <taxon>Bacillati</taxon>
        <taxon>Bacillota</taxon>
        <taxon>Bacilli</taxon>
        <taxon>Bacillales</taxon>
        <taxon>Alicyclobacillaceae</taxon>
        <taxon>Alicyclobacillus</taxon>
    </lineage>
</organism>
<keyword evidence="5" id="KW-1133">Transmembrane helix</keyword>
<dbReference type="InterPro" id="IPR000866">
    <property type="entry name" value="AhpC/TSA"/>
</dbReference>
<dbReference type="InterPro" id="IPR036249">
    <property type="entry name" value="Thioredoxin-like_sf"/>
</dbReference>
<evidence type="ECO:0000256" key="1">
    <source>
        <dbReference type="ARBA" id="ARBA00010996"/>
    </source>
</evidence>
<dbReference type="CDD" id="cd02966">
    <property type="entry name" value="TlpA_like_family"/>
    <property type="match status" value="1"/>
</dbReference>
<feature type="domain" description="Thioredoxin" evidence="6">
    <location>
        <begin position="56"/>
        <end position="223"/>
    </location>
</feature>